<feature type="compositionally biased region" description="Low complexity" evidence="1">
    <location>
        <begin position="37"/>
        <end position="54"/>
    </location>
</feature>
<dbReference type="AlphaFoldDB" id="A0A9D2NFJ2"/>
<proteinExistence type="predicted"/>
<evidence type="ECO:0000313" key="2">
    <source>
        <dbReference type="EMBL" id="HJC23469.1"/>
    </source>
</evidence>
<sequence length="398" mass="44249">MLLLLIVSLLPGLTACLGQKNGDEEAEQQKPSEVLSEPLTAEAEGAETAEVASETAEEAEPETMEPEASRILTMEALLRLYEDGTLTETAASEGLDGFLSYTNVEPVETREESLTGLYACPLAFPDGSDSDRTASGQTSQNAEESREYELQIYYWKPETAEAYGHEENEIDSVLLMEKESKDAVLLYQSDSRYTPTQDLAGFLERDYDLERYLTLSLPDADGQADGYEFGSYEATLPGFSGWLLEAAGETAEEPEGAAERREPAHGEGIPEAWYAPGGIGRGQNASKILHFEEGRLTDVSFRLNHAEMVSQPEELTGCEVPALLAEYEFDRFTAAQWQEYLEENPDADEGESVSRYYYVFLGRKDSESWYVLFFNEELFSREDAVETARSIHFAGDAF</sequence>
<organism evidence="2 3">
    <name type="scientific">Candidatus Eisenbergiella merdavium</name>
    <dbReference type="NCBI Taxonomy" id="2838551"/>
    <lineage>
        <taxon>Bacteria</taxon>
        <taxon>Bacillati</taxon>
        <taxon>Bacillota</taxon>
        <taxon>Clostridia</taxon>
        <taxon>Lachnospirales</taxon>
        <taxon>Lachnospiraceae</taxon>
        <taxon>Eisenbergiella</taxon>
    </lineage>
</organism>
<dbReference type="Proteomes" id="UP000823891">
    <property type="component" value="Unassembled WGS sequence"/>
</dbReference>
<feature type="region of interest" description="Disordered" evidence="1">
    <location>
        <begin position="125"/>
        <end position="145"/>
    </location>
</feature>
<evidence type="ECO:0000256" key="1">
    <source>
        <dbReference type="SAM" id="MobiDB-lite"/>
    </source>
</evidence>
<dbReference type="EMBL" id="DWWS01000024">
    <property type="protein sequence ID" value="HJC23469.1"/>
    <property type="molecule type" value="Genomic_DNA"/>
</dbReference>
<feature type="region of interest" description="Disordered" evidence="1">
    <location>
        <begin position="21"/>
        <end position="69"/>
    </location>
</feature>
<feature type="compositionally biased region" description="Acidic residues" evidence="1">
    <location>
        <begin position="55"/>
        <end position="65"/>
    </location>
</feature>
<feature type="compositionally biased region" description="Polar residues" evidence="1">
    <location>
        <begin position="133"/>
        <end position="142"/>
    </location>
</feature>
<feature type="compositionally biased region" description="Basic and acidic residues" evidence="1">
    <location>
        <begin position="21"/>
        <end position="30"/>
    </location>
</feature>
<reference evidence="2" key="2">
    <citation type="submission" date="2021-04" db="EMBL/GenBank/DDBJ databases">
        <authorList>
            <person name="Gilroy R."/>
        </authorList>
    </citation>
    <scope>NUCLEOTIDE SEQUENCE</scope>
    <source>
        <strain evidence="2">USAMLcec2-132</strain>
    </source>
</reference>
<protein>
    <submittedName>
        <fullName evidence="2">Uncharacterized protein</fullName>
    </submittedName>
</protein>
<gene>
    <name evidence="2" type="ORF">H9761_07180</name>
</gene>
<comment type="caution">
    <text evidence="2">The sequence shown here is derived from an EMBL/GenBank/DDBJ whole genome shotgun (WGS) entry which is preliminary data.</text>
</comment>
<accession>A0A9D2NFJ2</accession>
<reference evidence="2" key="1">
    <citation type="journal article" date="2021" name="PeerJ">
        <title>Extensive microbial diversity within the chicken gut microbiome revealed by metagenomics and culture.</title>
        <authorList>
            <person name="Gilroy R."/>
            <person name="Ravi A."/>
            <person name="Getino M."/>
            <person name="Pursley I."/>
            <person name="Horton D.L."/>
            <person name="Alikhan N.F."/>
            <person name="Baker D."/>
            <person name="Gharbi K."/>
            <person name="Hall N."/>
            <person name="Watson M."/>
            <person name="Adriaenssens E.M."/>
            <person name="Foster-Nyarko E."/>
            <person name="Jarju S."/>
            <person name="Secka A."/>
            <person name="Antonio M."/>
            <person name="Oren A."/>
            <person name="Chaudhuri R.R."/>
            <person name="La Ragione R."/>
            <person name="Hildebrand F."/>
            <person name="Pallen M.J."/>
        </authorList>
    </citation>
    <scope>NUCLEOTIDE SEQUENCE</scope>
    <source>
        <strain evidence="2">USAMLcec2-132</strain>
    </source>
</reference>
<evidence type="ECO:0000313" key="3">
    <source>
        <dbReference type="Proteomes" id="UP000823891"/>
    </source>
</evidence>
<name>A0A9D2NFJ2_9FIRM</name>
<feature type="region of interest" description="Disordered" evidence="1">
    <location>
        <begin position="249"/>
        <end position="270"/>
    </location>
</feature>